<name>A0ABT1I3G0_STRSD</name>
<accession>A0ABT1I3G0</accession>
<dbReference type="Pfam" id="PF00480">
    <property type="entry name" value="ROK"/>
    <property type="match status" value="1"/>
</dbReference>
<dbReference type="SUPFAM" id="SSF53067">
    <property type="entry name" value="Actin-like ATPase domain"/>
    <property type="match status" value="1"/>
</dbReference>
<dbReference type="InterPro" id="IPR000600">
    <property type="entry name" value="ROK"/>
</dbReference>
<dbReference type="RefSeq" id="WP_372502820.1">
    <property type="nucleotide sequence ID" value="NZ_JAMTCP010000064.1"/>
</dbReference>
<dbReference type="InterPro" id="IPR043129">
    <property type="entry name" value="ATPase_NBD"/>
</dbReference>
<evidence type="ECO:0000256" key="1">
    <source>
        <dbReference type="ARBA" id="ARBA00006479"/>
    </source>
</evidence>
<protein>
    <submittedName>
        <fullName evidence="2">Glucokinase</fullName>
    </submittedName>
</protein>
<organism evidence="2 3">
    <name type="scientific">Streptoalloteichus tenebrarius (strain ATCC 17920 / DSM 40477 / JCM 4838 / CBS 697.72 / NBRC 16177 / NCIMB 11028 / NRRL B-12390 / A12253. 1 / ISP 5477)</name>
    <name type="common">Streptomyces tenebrarius</name>
    <dbReference type="NCBI Taxonomy" id="1933"/>
    <lineage>
        <taxon>Bacteria</taxon>
        <taxon>Bacillati</taxon>
        <taxon>Actinomycetota</taxon>
        <taxon>Actinomycetes</taxon>
        <taxon>Pseudonocardiales</taxon>
        <taxon>Pseudonocardiaceae</taxon>
        <taxon>Streptoalloteichus</taxon>
    </lineage>
</organism>
<sequence length="320" mass="32487">MTGGWRRIAGVSSLRSVVAVDVGGTETKAALVTGRPGEATVVAERRRPTPRADDGDATAAAVVDSVLDLAAELGGLAERPVEALGVVVPGVVDEERGVGVLSANLGWRDVPFRRLLAERAGLPVAFGHDVRAGGLAELTLGAARGSSDAVFLPIGTGIAAALIMGGRVQSGGGYAGEIGHTDIGHGEPCGCGQRGCVERVASSAAVARRYAARTGREVRGAVDVAEAVRVGDPDAVVVWDEAVDALARALLLTSTLLGPEVVVLGGGLALAGDLLTEPLGRRLADLISFQRRPELRLAELGDAAGCLGAALLAVDLLEAR</sequence>
<comment type="similarity">
    <text evidence="1">Belongs to the ROK (NagC/XylR) family.</text>
</comment>
<dbReference type="Proteomes" id="UP001205311">
    <property type="component" value="Unassembled WGS sequence"/>
</dbReference>
<dbReference type="EMBL" id="JAMTCP010000064">
    <property type="protein sequence ID" value="MCP2262327.1"/>
    <property type="molecule type" value="Genomic_DNA"/>
</dbReference>
<evidence type="ECO:0000313" key="2">
    <source>
        <dbReference type="EMBL" id="MCP2262327.1"/>
    </source>
</evidence>
<keyword evidence="3" id="KW-1185">Reference proteome</keyword>
<reference evidence="2 3" key="1">
    <citation type="submission" date="2022-06" db="EMBL/GenBank/DDBJ databases">
        <title>Genomic Encyclopedia of Archaeal and Bacterial Type Strains, Phase II (KMG-II): from individual species to whole genera.</title>
        <authorList>
            <person name="Goeker M."/>
        </authorList>
    </citation>
    <scope>NUCLEOTIDE SEQUENCE [LARGE SCALE GENOMIC DNA]</scope>
    <source>
        <strain evidence="2 3">DSM 40477</strain>
    </source>
</reference>
<gene>
    <name evidence="2" type="ORF">LX15_006063</name>
</gene>
<dbReference type="PANTHER" id="PTHR18964:SF149">
    <property type="entry name" value="BIFUNCTIONAL UDP-N-ACETYLGLUCOSAMINE 2-EPIMERASE_N-ACETYLMANNOSAMINE KINASE"/>
    <property type="match status" value="1"/>
</dbReference>
<dbReference type="Gene3D" id="3.30.420.40">
    <property type="match status" value="2"/>
</dbReference>
<dbReference type="PANTHER" id="PTHR18964">
    <property type="entry name" value="ROK (REPRESSOR, ORF, KINASE) FAMILY"/>
    <property type="match status" value="1"/>
</dbReference>
<proteinExistence type="inferred from homology"/>
<evidence type="ECO:0000313" key="3">
    <source>
        <dbReference type="Proteomes" id="UP001205311"/>
    </source>
</evidence>
<comment type="caution">
    <text evidence="2">The sequence shown here is derived from an EMBL/GenBank/DDBJ whole genome shotgun (WGS) entry which is preliminary data.</text>
</comment>